<evidence type="ECO:0000313" key="2">
    <source>
        <dbReference type="Proteomes" id="UP000198310"/>
    </source>
</evidence>
<organism evidence="1 2">
    <name type="scientific">Hymenobacter mucosus</name>
    <dbReference type="NCBI Taxonomy" id="1411120"/>
    <lineage>
        <taxon>Bacteria</taxon>
        <taxon>Pseudomonadati</taxon>
        <taxon>Bacteroidota</taxon>
        <taxon>Cytophagia</taxon>
        <taxon>Cytophagales</taxon>
        <taxon>Hymenobacteraceae</taxon>
        <taxon>Hymenobacter</taxon>
    </lineage>
</organism>
<dbReference type="Proteomes" id="UP000198310">
    <property type="component" value="Unassembled WGS sequence"/>
</dbReference>
<accession>A0A238W4W7</accession>
<name>A0A238W4W7_9BACT</name>
<dbReference type="RefSeq" id="WP_089331896.1">
    <property type="nucleotide sequence ID" value="NZ_FZNS01000002.1"/>
</dbReference>
<gene>
    <name evidence="1" type="ORF">SAMN06269173_102222</name>
</gene>
<sequence>MPDRIITLCYRKIIDISATRPWEKLVFDDTYQEFWMQAQLYNQERRFRSFGELLQHAPGAEQLHFLVSAAARGYLQQLNGVVPDIVNNLGKHFLTFSKFQFEIINSDLLDKSRHQVAINFYADPLVWHETIDNFLLVSAKTEAVGEVLTHLMQLQPYLSIYSLQTPE</sequence>
<keyword evidence="2" id="KW-1185">Reference proteome</keyword>
<proteinExistence type="predicted"/>
<dbReference type="EMBL" id="FZNS01000002">
    <property type="protein sequence ID" value="SNR41447.1"/>
    <property type="molecule type" value="Genomic_DNA"/>
</dbReference>
<evidence type="ECO:0000313" key="1">
    <source>
        <dbReference type="EMBL" id="SNR41447.1"/>
    </source>
</evidence>
<reference evidence="2" key="1">
    <citation type="submission" date="2017-06" db="EMBL/GenBank/DDBJ databases">
        <authorList>
            <person name="Varghese N."/>
            <person name="Submissions S."/>
        </authorList>
    </citation>
    <scope>NUCLEOTIDE SEQUENCE [LARGE SCALE GENOMIC DNA]</scope>
    <source>
        <strain evidence="2">DSM 28041</strain>
    </source>
</reference>
<protein>
    <submittedName>
        <fullName evidence="1">Uncharacterized protein</fullName>
    </submittedName>
</protein>
<dbReference type="AlphaFoldDB" id="A0A238W4W7"/>